<keyword evidence="1" id="KW-1133">Transmembrane helix</keyword>
<dbReference type="InterPro" id="IPR046254">
    <property type="entry name" value="DUF6287"/>
</dbReference>
<organism evidence="3 4">
    <name type="scientific">Streptococcus viridans</name>
    <dbReference type="NCBI Taxonomy" id="78535"/>
    <lineage>
        <taxon>Bacteria</taxon>
        <taxon>Bacillati</taxon>
        <taxon>Bacillota</taxon>
        <taxon>Bacilli</taxon>
        <taxon>Lactobacillales</taxon>
        <taxon>Streptococcaceae</taxon>
        <taxon>Streptococcus</taxon>
    </lineage>
</organism>
<protein>
    <submittedName>
        <fullName evidence="3">Lipoprotein</fullName>
    </submittedName>
</protein>
<evidence type="ECO:0000259" key="2">
    <source>
        <dbReference type="Pfam" id="PF19804"/>
    </source>
</evidence>
<keyword evidence="1" id="KW-0812">Transmembrane</keyword>
<accession>A0A3S4L4Y1</accession>
<sequence>MIKKLDKKYLWMIIAFVSAVVLIGGVYLYSSSNIQPDHQKEFNQTSKTSSSSKEKAIDLSGEYVSSARDKAKIQKDGKSWKIDYETEDGPVSATFSTDFKVEGANKVSTSQMKKSDGNKDFTITVRIFKYKTDKDPLITVTMSDKDPDHEMVFANRKDFFKSTNPDDAVLDGDLTTFSGSYSNESIEQQIADSGFKLYGYSPEDYYNHRTTVFPSIYSDQDKGWSFWSGASNVQFVLNKDKKPKKAGSTYQVYFVQAGTTGETPGQELIVTLIPENVQGPDGVVSPLRRIFYHQASFQAYQDKWWEAYPEPKKEADLDIAAINNGDFSSLAGTWRNAKGQEMVIQEDGTVKGQGRLKAVPNSDKTSKVPYVDLRVGETGVAVGLFKIGFENPDGDQSDKSKPRLVVTQSAGNYPADQYFYRQ</sequence>
<evidence type="ECO:0000256" key="1">
    <source>
        <dbReference type="SAM" id="Phobius"/>
    </source>
</evidence>
<keyword evidence="3" id="KW-0449">Lipoprotein</keyword>
<dbReference type="EMBL" id="LR134266">
    <property type="protein sequence ID" value="VED66812.1"/>
    <property type="molecule type" value="Genomic_DNA"/>
</dbReference>
<gene>
    <name evidence="3" type="ORF">NCTC3166_00624</name>
</gene>
<reference evidence="3 4" key="1">
    <citation type="submission" date="2018-12" db="EMBL/GenBank/DDBJ databases">
        <authorList>
            <consortium name="Pathogen Informatics"/>
        </authorList>
    </citation>
    <scope>NUCLEOTIDE SEQUENCE [LARGE SCALE GENOMIC DNA]</scope>
    <source>
        <strain evidence="3 4">NCTC3166</strain>
    </source>
</reference>
<evidence type="ECO:0000313" key="4">
    <source>
        <dbReference type="Proteomes" id="UP000270025"/>
    </source>
</evidence>
<keyword evidence="1" id="KW-0472">Membrane</keyword>
<dbReference type="AlphaFoldDB" id="A0A3S4L4Y1"/>
<proteinExistence type="predicted"/>
<evidence type="ECO:0000313" key="3">
    <source>
        <dbReference type="EMBL" id="VED66812.1"/>
    </source>
</evidence>
<keyword evidence="4" id="KW-1185">Reference proteome</keyword>
<dbReference type="Pfam" id="PF19804">
    <property type="entry name" value="DUF6287"/>
    <property type="match status" value="1"/>
</dbReference>
<feature type="domain" description="DUF6287" evidence="2">
    <location>
        <begin position="316"/>
        <end position="348"/>
    </location>
</feature>
<dbReference type="Proteomes" id="UP000270025">
    <property type="component" value="Chromosome"/>
</dbReference>
<name>A0A3S4L4Y1_9STRE</name>
<dbReference type="RefSeq" id="WP_126403927.1">
    <property type="nucleotide sequence ID" value="NZ_LR134266.1"/>
</dbReference>
<dbReference type="KEGG" id="svf:NCTC3166_00624"/>
<feature type="transmembrane region" description="Helical" evidence="1">
    <location>
        <begin position="9"/>
        <end position="29"/>
    </location>
</feature>